<gene>
    <name evidence="1" type="ORF">Bhyg_03974</name>
</gene>
<keyword evidence="2" id="KW-1185">Reference proteome</keyword>
<protein>
    <submittedName>
        <fullName evidence="1">Uncharacterized protein</fullName>
    </submittedName>
</protein>
<dbReference type="AlphaFoldDB" id="A0A9Q0S983"/>
<sequence length="53" mass="5945">MDNGIITHSTRRGGTICANDLRSNMPQNFASMQAMFDENSRGGRYEFHHNGPC</sequence>
<name>A0A9Q0S983_9DIPT</name>
<comment type="caution">
    <text evidence="1">The sequence shown here is derived from an EMBL/GenBank/DDBJ whole genome shotgun (WGS) entry which is preliminary data.</text>
</comment>
<organism evidence="1 2">
    <name type="scientific">Pseudolycoriella hygida</name>
    <dbReference type="NCBI Taxonomy" id="35572"/>
    <lineage>
        <taxon>Eukaryota</taxon>
        <taxon>Metazoa</taxon>
        <taxon>Ecdysozoa</taxon>
        <taxon>Arthropoda</taxon>
        <taxon>Hexapoda</taxon>
        <taxon>Insecta</taxon>
        <taxon>Pterygota</taxon>
        <taxon>Neoptera</taxon>
        <taxon>Endopterygota</taxon>
        <taxon>Diptera</taxon>
        <taxon>Nematocera</taxon>
        <taxon>Sciaroidea</taxon>
        <taxon>Sciaridae</taxon>
        <taxon>Pseudolycoriella</taxon>
    </lineage>
</organism>
<reference evidence="1" key="1">
    <citation type="submission" date="2022-07" db="EMBL/GenBank/DDBJ databases">
        <authorList>
            <person name="Trinca V."/>
            <person name="Uliana J.V.C."/>
            <person name="Torres T.T."/>
            <person name="Ward R.J."/>
            <person name="Monesi N."/>
        </authorList>
    </citation>
    <scope>NUCLEOTIDE SEQUENCE</scope>
    <source>
        <strain evidence="1">HSMRA1968</strain>
        <tissue evidence="1">Whole embryos</tissue>
    </source>
</reference>
<evidence type="ECO:0000313" key="2">
    <source>
        <dbReference type="Proteomes" id="UP001151699"/>
    </source>
</evidence>
<proteinExistence type="predicted"/>
<evidence type="ECO:0000313" key="1">
    <source>
        <dbReference type="EMBL" id="KAJ6648743.1"/>
    </source>
</evidence>
<accession>A0A9Q0S983</accession>
<dbReference type="Proteomes" id="UP001151699">
    <property type="component" value="Chromosome A"/>
</dbReference>
<dbReference type="EMBL" id="WJQU01000001">
    <property type="protein sequence ID" value="KAJ6648743.1"/>
    <property type="molecule type" value="Genomic_DNA"/>
</dbReference>